<comment type="subcellular location">
    <subcellularLocation>
        <location evidence="1">Cell membrane</location>
    </subcellularLocation>
    <subcellularLocation>
        <location evidence="2">Secreted</location>
        <location evidence="2">Cell wall</location>
        <location evidence="2">S-layer</location>
    </subcellularLocation>
</comment>
<evidence type="ECO:0000256" key="9">
    <source>
        <dbReference type="ARBA" id="ARBA00022729"/>
    </source>
</evidence>
<keyword evidence="10 14" id="KW-1133">Transmembrane helix</keyword>
<evidence type="ECO:0000256" key="7">
    <source>
        <dbReference type="ARBA" id="ARBA00022601"/>
    </source>
</evidence>
<feature type="domain" description="DUF7827" evidence="17">
    <location>
        <begin position="244"/>
        <end position="357"/>
    </location>
</feature>
<dbReference type="GO" id="GO:0005886">
    <property type="term" value="C:plasma membrane"/>
    <property type="evidence" value="ECO:0007669"/>
    <property type="project" value="UniProtKB-SubCell"/>
</dbReference>
<keyword evidence="7" id="KW-0701">S-layer</keyword>
<evidence type="ECO:0000256" key="11">
    <source>
        <dbReference type="ARBA" id="ARBA00023136"/>
    </source>
</evidence>
<feature type="domain" description="PGF-CTERM archaeal protein-sorting signal" evidence="16">
    <location>
        <begin position="766"/>
        <end position="788"/>
    </location>
</feature>
<evidence type="ECO:0000259" key="17">
    <source>
        <dbReference type="Pfam" id="PF25162"/>
    </source>
</evidence>
<dbReference type="NCBIfam" id="TIGR04207">
    <property type="entry name" value="halo_sig_pep"/>
    <property type="match status" value="1"/>
</dbReference>
<organism evidence="18 19">
    <name type="scientific">Haloarchaeobius iranensis</name>
    <dbReference type="NCBI Taxonomy" id="996166"/>
    <lineage>
        <taxon>Archaea</taxon>
        <taxon>Methanobacteriati</taxon>
        <taxon>Methanobacteriota</taxon>
        <taxon>Stenosarchaea group</taxon>
        <taxon>Halobacteria</taxon>
        <taxon>Halobacteriales</taxon>
        <taxon>Halorubellaceae</taxon>
        <taxon>Haloarchaeobius</taxon>
    </lineage>
</organism>
<dbReference type="Proteomes" id="UP000199370">
    <property type="component" value="Unassembled WGS sequence"/>
</dbReference>
<evidence type="ECO:0000259" key="15">
    <source>
        <dbReference type="Pfam" id="PF07705"/>
    </source>
</evidence>
<dbReference type="AlphaFoldDB" id="A0A1G9UKT7"/>
<proteinExistence type="inferred from homology"/>
<evidence type="ECO:0000256" key="4">
    <source>
        <dbReference type="ARBA" id="ARBA00022475"/>
    </source>
</evidence>
<feature type="transmembrane region" description="Helical" evidence="14">
    <location>
        <begin position="768"/>
        <end position="786"/>
    </location>
</feature>
<dbReference type="InterPro" id="IPR057149">
    <property type="entry name" value="DUF7827"/>
</dbReference>
<evidence type="ECO:0000256" key="1">
    <source>
        <dbReference type="ARBA" id="ARBA00004236"/>
    </source>
</evidence>
<evidence type="ECO:0000256" key="2">
    <source>
        <dbReference type="ARBA" id="ARBA00004237"/>
    </source>
</evidence>
<dbReference type="RefSeq" id="WP_139172254.1">
    <property type="nucleotide sequence ID" value="NZ_FNIA01000004.1"/>
</dbReference>
<evidence type="ECO:0000256" key="12">
    <source>
        <dbReference type="ARBA" id="ARBA00023180"/>
    </source>
</evidence>
<comment type="similarity">
    <text evidence="3">Belongs to the halobacterial S-layer protein family.</text>
</comment>
<keyword evidence="5" id="KW-0134">Cell wall</keyword>
<dbReference type="InterPro" id="IPR013783">
    <property type="entry name" value="Ig-like_fold"/>
</dbReference>
<evidence type="ECO:0000256" key="10">
    <source>
        <dbReference type="ARBA" id="ARBA00022989"/>
    </source>
</evidence>
<dbReference type="OrthoDB" id="325633at2157"/>
<dbReference type="NCBIfam" id="TIGR04126">
    <property type="entry name" value="PGF_CTERM"/>
    <property type="match status" value="1"/>
</dbReference>
<gene>
    <name evidence="18" type="ORF">SAMN05192554_104185</name>
</gene>
<keyword evidence="12" id="KW-0325">Glycoprotein</keyword>
<evidence type="ECO:0000259" key="16">
    <source>
        <dbReference type="Pfam" id="PF18204"/>
    </source>
</evidence>
<keyword evidence="6" id="KW-0964">Secreted</keyword>
<dbReference type="STRING" id="996166.SAMN05192554_104185"/>
<evidence type="ECO:0000256" key="3">
    <source>
        <dbReference type="ARBA" id="ARBA00009327"/>
    </source>
</evidence>
<feature type="domain" description="CARDB" evidence="15">
    <location>
        <begin position="632"/>
        <end position="705"/>
    </location>
</feature>
<feature type="region of interest" description="Disordered" evidence="13">
    <location>
        <begin position="705"/>
        <end position="767"/>
    </location>
</feature>
<evidence type="ECO:0000256" key="5">
    <source>
        <dbReference type="ARBA" id="ARBA00022512"/>
    </source>
</evidence>
<dbReference type="GO" id="GO:0030115">
    <property type="term" value="C:S-layer"/>
    <property type="evidence" value="ECO:0007669"/>
    <property type="project" value="UniProtKB-SubCell"/>
</dbReference>
<dbReference type="InterPro" id="IPR026371">
    <property type="entry name" value="PGF_CTERM"/>
</dbReference>
<evidence type="ECO:0000256" key="8">
    <source>
        <dbReference type="ARBA" id="ARBA00022692"/>
    </source>
</evidence>
<dbReference type="EMBL" id="FNIA01000004">
    <property type="protein sequence ID" value="SDM60532.1"/>
    <property type="molecule type" value="Genomic_DNA"/>
</dbReference>
<dbReference type="InterPro" id="IPR011635">
    <property type="entry name" value="CARDB"/>
</dbReference>
<feature type="compositionally biased region" description="Low complexity" evidence="13">
    <location>
        <begin position="722"/>
        <end position="755"/>
    </location>
</feature>
<dbReference type="NCBIfam" id="NF045517">
    <property type="entry name" value="halo_surf_dom"/>
    <property type="match status" value="1"/>
</dbReference>
<evidence type="ECO:0000313" key="19">
    <source>
        <dbReference type="Proteomes" id="UP000199370"/>
    </source>
</evidence>
<keyword evidence="11 14" id="KW-0472">Membrane</keyword>
<keyword evidence="19" id="KW-1185">Reference proteome</keyword>
<keyword evidence="8 14" id="KW-0812">Transmembrane</keyword>
<protein>
    <submittedName>
        <fullName evidence="18">PGF-CTERM protein/surface glycoprotein</fullName>
    </submittedName>
</protein>
<evidence type="ECO:0000256" key="14">
    <source>
        <dbReference type="SAM" id="Phobius"/>
    </source>
</evidence>
<evidence type="ECO:0000256" key="6">
    <source>
        <dbReference type="ARBA" id="ARBA00022525"/>
    </source>
</evidence>
<dbReference type="Pfam" id="PF25162">
    <property type="entry name" value="DUF7827"/>
    <property type="match status" value="1"/>
</dbReference>
<name>A0A1G9UKT7_9EURY</name>
<dbReference type="Gene3D" id="2.60.40.10">
    <property type="entry name" value="Immunoglobulins"/>
    <property type="match status" value="2"/>
</dbReference>
<evidence type="ECO:0000256" key="13">
    <source>
        <dbReference type="SAM" id="MobiDB-lite"/>
    </source>
</evidence>
<dbReference type="InterPro" id="IPR026452">
    <property type="entry name" value="Surf_glycop_sig_pep"/>
</dbReference>
<dbReference type="Pfam" id="PF07705">
    <property type="entry name" value="CARDB"/>
    <property type="match status" value="1"/>
</dbReference>
<dbReference type="Pfam" id="PF18204">
    <property type="entry name" value="PGF-CTERM"/>
    <property type="match status" value="1"/>
</dbReference>
<keyword evidence="4" id="KW-1003">Cell membrane</keyword>
<reference evidence="18 19" key="1">
    <citation type="submission" date="2016-10" db="EMBL/GenBank/DDBJ databases">
        <authorList>
            <person name="de Groot N.N."/>
        </authorList>
    </citation>
    <scope>NUCLEOTIDE SEQUENCE [LARGE SCALE GENOMIC DNA]</scope>
    <source>
        <strain evidence="19">EB21,IBRC-M 10013,KCTC 4048</strain>
    </source>
</reference>
<sequence length="790" mass="81724">MTGTQDKVRGLFLAALMITSVFAGVVAFSGSVAAANSGDYDKAISNGGSAWSGQTIAVLDHFDSNDEVILEKKNSNGNWEFQTFVDVDSGNDIVLDTSSYSTSDYRFVEETNGGTVDGNYTFALRTQKVTASADPVAVENAGAANQTTVTVTSNRPSWSLIIANDDFTPNEINSTFTSVTGTPVDWDDDGNADATDEADALLVSSTFDTSETVTGNFTGIATGSYDYTFAAADTGISNSTTVNVTKPATGTVALGENLYTDEIGDVASITFTLEDTSQGVVRIGDKASDNYQANLTITDGDGDGEVVVNVNTFLMGTGNGDTFTVANDDDSISNEEYGDLGGSLIATGGYNVEVATGTDYDVNSQNVGTFDIQPRTTNELNTWTAPGAASLPTDAEGVASAVDDGTITQDGTVAKGDYLIHELDATGLEGVIENDSNGIFGVIGDNDGIYNVSLTVTEVEPARNQPARTVNINDTNTDVIAGEDVYYLITDTDDISAMPSHGEYEAEFMIAEESQLASADESVTATWELAQRNIEIDTNDDDMVNVSAEDGETISGTSTLAPGTSLNIRVNGQDEGVAFLKPATATVQADGTWSTSVNFSDIAAGSEFTVNVNNGAATADGSVQEAAAPASFEVSDLSAPGTVMVGDEVTATATVANNGGTEGTTTVEFTFGGDVLDSQEVTLAPGESTTVEFSITADVDADTYEHGISAGDSSQTAEITVEADTTPTPTETATPTPTETATPTATQTDAPTDTPTETDDGDDSGQPGFGIGVALVALMGAALLALRRQN</sequence>
<evidence type="ECO:0000313" key="18">
    <source>
        <dbReference type="EMBL" id="SDM60532.1"/>
    </source>
</evidence>
<keyword evidence="9" id="KW-0732">Signal</keyword>
<accession>A0A1G9UKT7</accession>